<evidence type="ECO:0000313" key="3">
    <source>
        <dbReference type="EMBL" id="MDX6805053.1"/>
    </source>
</evidence>
<name>A0ABU4RLF6_9HYPH</name>
<feature type="region of interest" description="Disordered" evidence="1">
    <location>
        <begin position="470"/>
        <end position="489"/>
    </location>
</feature>
<dbReference type="NCBIfam" id="NF005545">
    <property type="entry name" value="PRK07208.1-1"/>
    <property type="match status" value="1"/>
</dbReference>
<dbReference type="SUPFAM" id="SSF51971">
    <property type="entry name" value="Nucleotide-binding domain"/>
    <property type="match status" value="1"/>
</dbReference>
<sequence length="489" mass="54888">MIRNVETLVVGAGPAGLSAAYLLAREGREVVVLEQDPVHVGGISRSVDYKGFLLDIGGHRFVSKSEEVVDLWNEILPEGFIERPQISRIFHGGKFYSYPLKAVEALRNLGVVQGASCMLSHAWARLRPIPQPRTFHERVRNQYGERFFSIFFRPYVEKVWRMSCDDVSPGWMGHRIKAFDPLSAFRAALGLKPRTGEAGKSFRYPRRGPGMVWEAAAEKIRARGGRVLLGRKLERLTWNDKSGSWTVTARLANGEVETFIARNVVSSAPIRDLVDLILPKPISLLHARELRYRDLITVALIARSDRDLFEDTCIHVHDPSLQVGRVLNFRAWSPELVPHEGYACFGLQYFCLEEDGLWSADDSVLVDLAKREMAAMGLAPQAVVDACVVRQPKAYPVYDEFYAGQVRIVQLDLETTYPTLHLVGRNGMHRDTDHDHAVLTAMLTARNIIAGRRIHDVWAVDEDARYVCSGTPGESAAPESERPVPRRAA</sequence>
<dbReference type="EMBL" id="JAXAFJ010000001">
    <property type="protein sequence ID" value="MDX6805053.1"/>
    <property type="molecule type" value="Genomic_DNA"/>
</dbReference>
<protein>
    <submittedName>
        <fullName evidence="3">NAD(P)/FAD-dependent oxidoreductase</fullName>
    </submittedName>
</protein>
<evidence type="ECO:0000256" key="1">
    <source>
        <dbReference type="SAM" id="MobiDB-lite"/>
    </source>
</evidence>
<organism evidence="3 4">
    <name type="scientific">Terrihabitans rhizophilus</name>
    <dbReference type="NCBI Taxonomy" id="3092662"/>
    <lineage>
        <taxon>Bacteria</taxon>
        <taxon>Pseudomonadati</taxon>
        <taxon>Pseudomonadota</taxon>
        <taxon>Alphaproteobacteria</taxon>
        <taxon>Hyphomicrobiales</taxon>
        <taxon>Terrihabitans</taxon>
    </lineage>
</organism>
<evidence type="ECO:0000313" key="4">
    <source>
        <dbReference type="Proteomes" id="UP001274321"/>
    </source>
</evidence>
<feature type="domain" description="Amine oxidase" evidence="2">
    <location>
        <begin position="15"/>
        <end position="449"/>
    </location>
</feature>
<comment type="caution">
    <text evidence="3">The sequence shown here is derived from an EMBL/GenBank/DDBJ whole genome shotgun (WGS) entry which is preliminary data.</text>
</comment>
<gene>
    <name evidence="3" type="ORF">SCD90_03150</name>
</gene>
<dbReference type="Proteomes" id="UP001274321">
    <property type="component" value="Unassembled WGS sequence"/>
</dbReference>
<dbReference type="PANTHER" id="PTHR21197:SF0">
    <property type="entry name" value="UDP-GALACTOPYRANOSE MUTASE"/>
    <property type="match status" value="1"/>
</dbReference>
<feature type="compositionally biased region" description="Basic and acidic residues" evidence="1">
    <location>
        <begin position="479"/>
        <end position="489"/>
    </location>
</feature>
<dbReference type="Gene3D" id="3.50.50.60">
    <property type="entry name" value="FAD/NAD(P)-binding domain"/>
    <property type="match status" value="1"/>
</dbReference>
<dbReference type="Pfam" id="PF01593">
    <property type="entry name" value="Amino_oxidase"/>
    <property type="match status" value="1"/>
</dbReference>
<keyword evidence="4" id="KW-1185">Reference proteome</keyword>
<proteinExistence type="predicted"/>
<dbReference type="InterPro" id="IPR002937">
    <property type="entry name" value="Amino_oxidase"/>
</dbReference>
<dbReference type="PANTHER" id="PTHR21197">
    <property type="entry name" value="UDP-GALACTOPYRANOSE MUTASE"/>
    <property type="match status" value="1"/>
</dbReference>
<dbReference type="PRINTS" id="PR00420">
    <property type="entry name" value="RNGMNOXGNASE"/>
</dbReference>
<dbReference type="NCBIfam" id="NF005548">
    <property type="entry name" value="PRK07208.1-4"/>
    <property type="match status" value="1"/>
</dbReference>
<accession>A0ABU4RLF6</accession>
<evidence type="ECO:0000259" key="2">
    <source>
        <dbReference type="Pfam" id="PF01593"/>
    </source>
</evidence>
<dbReference type="InterPro" id="IPR036188">
    <property type="entry name" value="FAD/NAD-bd_sf"/>
</dbReference>
<dbReference type="RefSeq" id="WP_319843155.1">
    <property type="nucleotide sequence ID" value="NZ_JAXAFJ010000001.1"/>
</dbReference>
<reference evidence="3 4" key="1">
    <citation type="submission" date="2023-11" db="EMBL/GenBank/DDBJ databases">
        <authorList>
            <person name="Bao R."/>
        </authorList>
    </citation>
    <scope>NUCLEOTIDE SEQUENCE [LARGE SCALE GENOMIC DNA]</scope>
    <source>
        <strain evidence="3 4">PJ23</strain>
    </source>
</reference>